<dbReference type="InterPro" id="IPR016185">
    <property type="entry name" value="PreATP-grasp_dom_sf"/>
</dbReference>
<dbReference type="PROSITE" id="PS00188">
    <property type="entry name" value="BIOTIN"/>
    <property type="match status" value="1"/>
</dbReference>
<dbReference type="PANTHER" id="PTHR18866:SF126">
    <property type="entry name" value="BIOTIN CARBOXYLASE"/>
    <property type="match status" value="1"/>
</dbReference>
<dbReference type="PROSITE" id="PS00867">
    <property type="entry name" value="CPSASE_2"/>
    <property type="match status" value="1"/>
</dbReference>
<name>A0ABV7YLH4_9ACTN</name>
<dbReference type="PROSITE" id="PS50979">
    <property type="entry name" value="BC"/>
    <property type="match status" value="1"/>
</dbReference>
<evidence type="ECO:0000259" key="9">
    <source>
        <dbReference type="PROSITE" id="PS50979"/>
    </source>
</evidence>
<dbReference type="Pfam" id="PF02785">
    <property type="entry name" value="Biotin_carb_C"/>
    <property type="match status" value="1"/>
</dbReference>
<feature type="domain" description="ATP-grasp" evidence="8">
    <location>
        <begin position="115"/>
        <end position="310"/>
    </location>
</feature>
<dbReference type="InterPro" id="IPR000089">
    <property type="entry name" value="Biotin_lipoyl"/>
</dbReference>
<dbReference type="SUPFAM" id="SSF51230">
    <property type="entry name" value="Single hybrid motif"/>
    <property type="match status" value="1"/>
</dbReference>
<comment type="cofactor">
    <cofactor evidence="1">
        <name>biotin</name>
        <dbReference type="ChEBI" id="CHEBI:57586"/>
    </cofactor>
</comment>
<keyword evidence="5" id="KW-0092">Biotin</keyword>
<reference evidence="11" key="1">
    <citation type="journal article" date="2019" name="Int. J. Syst. Evol. Microbiol.">
        <title>The Global Catalogue of Microorganisms (GCM) 10K type strain sequencing project: providing services to taxonomists for standard genome sequencing and annotation.</title>
        <authorList>
            <consortium name="The Broad Institute Genomics Platform"/>
            <consortium name="The Broad Institute Genome Sequencing Center for Infectious Disease"/>
            <person name="Wu L."/>
            <person name="Ma J."/>
        </authorList>
    </citation>
    <scope>NUCLEOTIDE SEQUENCE [LARGE SCALE GENOMIC DNA]</scope>
    <source>
        <strain evidence="11">CGMCC 4.7241</strain>
    </source>
</reference>
<dbReference type="Pfam" id="PF00289">
    <property type="entry name" value="Biotin_carb_N"/>
    <property type="match status" value="1"/>
</dbReference>
<organism evidence="10 11">
    <name type="scientific">Tenggerimyces flavus</name>
    <dbReference type="NCBI Taxonomy" id="1708749"/>
    <lineage>
        <taxon>Bacteria</taxon>
        <taxon>Bacillati</taxon>
        <taxon>Actinomycetota</taxon>
        <taxon>Actinomycetes</taxon>
        <taxon>Propionibacteriales</taxon>
        <taxon>Nocardioidaceae</taxon>
        <taxon>Tenggerimyces</taxon>
    </lineage>
</organism>
<sequence>MFDSVLVANRGEIARRIFRTCRELGLATVAVYSDADADAPHVREADAAVRLPGNAPVDTYLRGDLIIDAARRAGATAIHPGYGFLSENADFARSVEAAGIVWIGPSAKAIETMGDKIEAKRSMAAAGVPVLTELDPELLLDDGKPVLVKASAGGGGRGMRIVRTKAELPEALRSAQAEALAAFGDATVFCEPYVERGHHVEVQLLADQHGTIWPVGERECSIQRRYQKVVEETPSPLVERHVGLRQRLFDAAVVAARSVGYVGAGTVEFLADDDGQFFFLEMNTRLQVEHPVTECVTGLDLVALQLRIAAGEALPAQQPTPQRHAIEVRLYAEDPAKDWQPQTGVLHRIEISAPRVDSGVENGSTISPHYDAMLAKVIAHAPTRGEAAARLAGALQRAILHGPRTNRDLLVNVLRHEEFLAGETDTGFLDRHEVRAPLADEEAEKLSALAAALADAAANRTAANVNPGLPSGWRNLSSQPQRKRYEGHDIAYRLTRRGLEGHDGMELIGSSPTEVVLEVAGVRRAFAVARYGDDVFVDSALGAVRLKQLPRFQDPAGDVVPGSLLAPMPGTVARIAIQVGDPVTKGQPLLWLEAMKMEHPVLAPANGVVAELPVEVGRQVDLDSVLAIVRSEEGP</sequence>
<keyword evidence="4 6" id="KW-0067">ATP-binding</keyword>
<evidence type="ECO:0000256" key="4">
    <source>
        <dbReference type="ARBA" id="ARBA00022840"/>
    </source>
</evidence>
<dbReference type="InterPro" id="IPR011053">
    <property type="entry name" value="Single_hybrid_motif"/>
</dbReference>
<evidence type="ECO:0000256" key="1">
    <source>
        <dbReference type="ARBA" id="ARBA00001953"/>
    </source>
</evidence>
<keyword evidence="11" id="KW-1185">Reference proteome</keyword>
<dbReference type="Gene3D" id="2.40.50.100">
    <property type="match status" value="1"/>
</dbReference>
<dbReference type="InterPro" id="IPR048429">
    <property type="entry name" value="MCC_alpha_BT"/>
</dbReference>
<dbReference type="Pfam" id="PF21139">
    <property type="entry name" value="BT_MCC_alpha"/>
    <property type="match status" value="1"/>
</dbReference>
<dbReference type="SUPFAM" id="SSF51246">
    <property type="entry name" value="Rudiment single hybrid motif"/>
    <property type="match status" value="1"/>
</dbReference>
<dbReference type="SMART" id="SM00878">
    <property type="entry name" value="Biotin_carb_C"/>
    <property type="match status" value="1"/>
</dbReference>
<evidence type="ECO:0000259" key="8">
    <source>
        <dbReference type="PROSITE" id="PS50975"/>
    </source>
</evidence>
<keyword evidence="3 6" id="KW-0547">Nucleotide-binding</keyword>
<evidence type="ECO:0000256" key="6">
    <source>
        <dbReference type="PROSITE-ProRule" id="PRU00409"/>
    </source>
</evidence>
<accession>A0ABV7YLH4</accession>
<dbReference type="PROSITE" id="PS50975">
    <property type="entry name" value="ATP_GRASP"/>
    <property type="match status" value="1"/>
</dbReference>
<evidence type="ECO:0000256" key="3">
    <source>
        <dbReference type="ARBA" id="ARBA00022741"/>
    </source>
</evidence>
<dbReference type="InterPro" id="IPR005479">
    <property type="entry name" value="CPAse_ATP-bd"/>
</dbReference>
<feature type="domain" description="Biotin carboxylation" evidence="9">
    <location>
        <begin position="1"/>
        <end position="434"/>
    </location>
</feature>
<dbReference type="RefSeq" id="WP_205121526.1">
    <property type="nucleotide sequence ID" value="NZ_JAFBCM010000001.1"/>
</dbReference>
<dbReference type="InterPro" id="IPR001882">
    <property type="entry name" value="Biotin_BS"/>
</dbReference>
<dbReference type="CDD" id="cd06850">
    <property type="entry name" value="biotinyl_domain"/>
    <property type="match status" value="1"/>
</dbReference>
<dbReference type="Pfam" id="PF02786">
    <property type="entry name" value="CPSase_L_D2"/>
    <property type="match status" value="1"/>
</dbReference>
<evidence type="ECO:0000256" key="5">
    <source>
        <dbReference type="ARBA" id="ARBA00023267"/>
    </source>
</evidence>
<gene>
    <name evidence="10" type="ORF">ACFOUW_28595</name>
</gene>
<dbReference type="InterPro" id="IPR011761">
    <property type="entry name" value="ATP-grasp"/>
</dbReference>
<dbReference type="SUPFAM" id="SSF56059">
    <property type="entry name" value="Glutathione synthetase ATP-binding domain-like"/>
    <property type="match status" value="1"/>
</dbReference>
<dbReference type="InterPro" id="IPR011054">
    <property type="entry name" value="Rudment_hybrid_motif"/>
</dbReference>
<feature type="domain" description="Lipoyl-binding" evidence="7">
    <location>
        <begin position="555"/>
        <end position="630"/>
    </location>
</feature>
<dbReference type="InterPro" id="IPR005482">
    <property type="entry name" value="Biotin_COase_C"/>
</dbReference>
<evidence type="ECO:0000313" key="11">
    <source>
        <dbReference type="Proteomes" id="UP001595699"/>
    </source>
</evidence>
<dbReference type="Proteomes" id="UP001595699">
    <property type="component" value="Unassembled WGS sequence"/>
</dbReference>
<dbReference type="InterPro" id="IPR005481">
    <property type="entry name" value="BC-like_N"/>
</dbReference>
<dbReference type="Pfam" id="PF00364">
    <property type="entry name" value="Biotin_lipoyl"/>
    <property type="match status" value="1"/>
</dbReference>
<dbReference type="InterPro" id="IPR011764">
    <property type="entry name" value="Biotin_carboxylation_dom"/>
</dbReference>
<keyword evidence="2" id="KW-0436">Ligase</keyword>
<evidence type="ECO:0000313" key="10">
    <source>
        <dbReference type="EMBL" id="MFC3764829.1"/>
    </source>
</evidence>
<comment type="caution">
    <text evidence="10">The sequence shown here is derived from an EMBL/GenBank/DDBJ whole genome shotgun (WGS) entry which is preliminary data.</text>
</comment>
<proteinExistence type="predicted"/>
<dbReference type="PROSITE" id="PS50968">
    <property type="entry name" value="BIOTINYL_LIPOYL"/>
    <property type="match status" value="1"/>
</dbReference>
<dbReference type="EMBL" id="JBHRZH010000033">
    <property type="protein sequence ID" value="MFC3764829.1"/>
    <property type="molecule type" value="Genomic_DNA"/>
</dbReference>
<protein>
    <submittedName>
        <fullName evidence="10">Biotin carboxylase N-terminal domain-containing protein</fullName>
    </submittedName>
</protein>
<evidence type="ECO:0000259" key="7">
    <source>
        <dbReference type="PROSITE" id="PS50968"/>
    </source>
</evidence>
<dbReference type="PANTHER" id="PTHR18866">
    <property type="entry name" value="CARBOXYLASE:PYRUVATE/ACETYL-COA/PROPIONYL-COA CARBOXYLASE"/>
    <property type="match status" value="1"/>
</dbReference>
<evidence type="ECO:0000256" key="2">
    <source>
        <dbReference type="ARBA" id="ARBA00022598"/>
    </source>
</evidence>
<dbReference type="Gene3D" id="3.30.470.20">
    <property type="entry name" value="ATP-grasp fold, B domain"/>
    <property type="match status" value="1"/>
</dbReference>
<dbReference type="InterPro" id="IPR050856">
    <property type="entry name" value="Biotin_carboxylase_complex"/>
</dbReference>
<dbReference type="SUPFAM" id="SSF52440">
    <property type="entry name" value="PreATP-grasp domain"/>
    <property type="match status" value="1"/>
</dbReference>